<sequence length="182" mass="19182">NGFGGVIFHEACGHGLEATSVSKGTSVYTGKMGEKIASDLVTAIDDGTAENQWGSASIDDEGTPTRKNILIENGVLKNYLVDKLGGRRMDMEANGCSRRQSYKYEPTSRMSNTYIAPGQAYTQEPWAAGTGLDVLKKIDMVGNNLKMGQGMCGSVSGSIPANVGQPMVRVSALTVGGRKAGQ</sequence>
<keyword evidence="3" id="KW-0378">Hydrolase</keyword>
<dbReference type="PANTHER" id="PTHR30624:SF4">
    <property type="entry name" value="METALLOPROTEASE TLDD"/>
    <property type="match status" value="1"/>
</dbReference>
<comment type="similarity">
    <text evidence="1">Belongs to the peptidase U62 family.</text>
</comment>
<dbReference type="Proteomes" id="UP001057375">
    <property type="component" value="Unassembled WGS sequence"/>
</dbReference>
<dbReference type="Pfam" id="PF19289">
    <property type="entry name" value="PmbA_TldD_3rd"/>
    <property type="match status" value="1"/>
</dbReference>
<dbReference type="EMBL" id="BQXS01003493">
    <property type="protein sequence ID" value="GKT34414.1"/>
    <property type="molecule type" value="Genomic_DNA"/>
</dbReference>
<accession>A0ABQ5KPG6</accession>
<dbReference type="PANTHER" id="PTHR30624">
    <property type="entry name" value="UNCHARACTERIZED PROTEIN TLDD AND PMBA"/>
    <property type="match status" value="1"/>
</dbReference>
<comment type="caution">
    <text evidence="3">The sequence shown here is derived from an EMBL/GenBank/DDBJ whole genome shotgun (WGS) entry which is preliminary data.</text>
</comment>
<proteinExistence type="inferred from homology"/>
<evidence type="ECO:0000313" key="4">
    <source>
        <dbReference type="Proteomes" id="UP001057375"/>
    </source>
</evidence>
<dbReference type="InterPro" id="IPR051463">
    <property type="entry name" value="Peptidase_U62_metallo"/>
</dbReference>
<evidence type="ECO:0000259" key="2">
    <source>
        <dbReference type="Pfam" id="PF19289"/>
    </source>
</evidence>
<keyword evidence="4" id="KW-1185">Reference proteome</keyword>
<keyword evidence="3" id="KW-0482">Metalloprotease</keyword>
<evidence type="ECO:0000313" key="3">
    <source>
        <dbReference type="EMBL" id="GKT34414.1"/>
    </source>
</evidence>
<feature type="domain" description="Metalloprotease TldD/E C-terminal" evidence="2">
    <location>
        <begin position="4"/>
        <end position="123"/>
    </location>
</feature>
<dbReference type="InterPro" id="IPR036059">
    <property type="entry name" value="TldD/PmbA_sf"/>
</dbReference>
<dbReference type="SUPFAM" id="SSF111283">
    <property type="entry name" value="Putative modulator of DNA gyrase, PmbA/TldD"/>
    <property type="match status" value="1"/>
</dbReference>
<dbReference type="InterPro" id="IPR045569">
    <property type="entry name" value="Metalloprtase-TldD/E_C"/>
</dbReference>
<dbReference type="GO" id="GO:0008237">
    <property type="term" value="F:metallopeptidase activity"/>
    <property type="evidence" value="ECO:0007669"/>
    <property type="project" value="UniProtKB-KW"/>
</dbReference>
<keyword evidence="3" id="KW-0645">Protease</keyword>
<gene>
    <name evidence="3" type="ORF">ADUPG1_002814</name>
</gene>
<evidence type="ECO:0000256" key="1">
    <source>
        <dbReference type="ARBA" id="ARBA00005836"/>
    </source>
</evidence>
<name>A0ABQ5KPG6_9EUKA</name>
<feature type="non-terminal residue" evidence="3">
    <location>
        <position position="1"/>
    </location>
</feature>
<organism evidence="3 4">
    <name type="scientific">Aduncisulcus paluster</name>
    <dbReference type="NCBI Taxonomy" id="2918883"/>
    <lineage>
        <taxon>Eukaryota</taxon>
        <taxon>Metamonada</taxon>
        <taxon>Carpediemonas-like organisms</taxon>
        <taxon>Aduncisulcus</taxon>
    </lineage>
</organism>
<reference evidence="3" key="1">
    <citation type="submission" date="2022-03" db="EMBL/GenBank/DDBJ databases">
        <title>Draft genome sequence of Aduncisulcus paluster, a free-living microaerophilic Fornicata.</title>
        <authorList>
            <person name="Yuyama I."/>
            <person name="Kume K."/>
            <person name="Tamura T."/>
            <person name="Inagaki Y."/>
            <person name="Hashimoto T."/>
        </authorList>
    </citation>
    <scope>NUCLEOTIDE SEQUENCE</scope>
    <source>
        <strain evidence="3">NY0171</strain>
    </source>
</reference>
<protein>
    <submittedName>
        <fullName evidence="3">Metalloprotease TldD/PmbA like protein</fullName>
    </submittedName>
</protein>